<keyword evidence="6 7" id="KW-0472">Membrane</keyword>
<dbReference type="AlphaFoldDB" id="A0A4R2F8V5"/>
<dbReference type="PANTHER" id="PTHR10590:SF4">
    <property type="entry name" value="SOLUTE CARRIER FAMILY 28 MEMBER 3"/>
    <property type="match status" value="1"/>
</dbReference>
<evidence type="ECO:0000313" key="12">
    <source>
        <dbReference type="Proteomes" id="UP000294832"/>
    </source>
</evidence>
<feature type="domain" description="Nucleoside transporter/FeoB GTPase Gate" evidence="10">
    <location>
        <begin position="92"/>
        <end position="189"/>
    </location>
</feature>
<evidence type="ECO:0000259" key="8">
    <source>
        <dbReference type="Pfam" id="PF01773"/>
    </source>
</evidence>
<protein>
    <submittedName>
        <fullName evidence="11">CNT family concentrative nucleoside transporter</fullName>
    </submittedName>
</protein>
<evidence type="ECO:0000256" key="2">
    <source>
        <dbReference type="ARBA" id="ARBA00009033"/>
    </source>
</evidence>
<gene>
    <name evidence="11" type="ORF">EDC91_12345</name>
</gene>
<keyword evidence="5 7" id="KW-1133">Transmembrane helix</keyword>
<dbReference type="PANTHER" id="PTHR10590">
    <property type="entry name" value="SODIUM/NUCLEOSIDE COTRANSPORTER"/>
    <property type="match status" value="1"/>
</dbReference>
<comment type="caution">
    <text evidence="11">The sequence shown here is derived from an EMBL/GenBank/DDBJ whole genome shotgun (WGS) entry which is preliminary data.</text>
</comment>
<feature type="transmembrane region" description="Helical" evidence="7">
    <location>
        <begin position="259"/>
        <end position="282"/>
    </location>
</feature>
<keyword evidence="3" id="KW-1003">Cell membrane</keyword>
<evidence type="ECO:0000256" key="1">
    <source>
        <dbReference type="ARBA" id="ARBA00004651"/>
    </source>
</evidence>
<feature type="transmembrane region" description="Helical" evidence="7">
    <location>
        <begin position="6"/>
        <end position="22"/>
    </location>
</feature>
<evidence type="ECO:0000256" key="6">
    <source>
        <dbReference type="ARBA" id="ARBA00023136"/>
    </source>
</evidence>
<dbReference type="Pfam" id="PF01773">
    <property type="entry name" value="Nucleos_tra2_N"/>
    <property type="match status" value="1"/>
</dbReference>
<proteinExistence type="inferred from homology"/>
<dbReference type="InterPro" id="IPR008276">
    <property type="entry name" value="C_nuclsd_transpt"/>
</dbReference>
<feature type="domain" description="Concentrative nucleoside transporter C-terminal" evidence="9">
    <location>
        <begin position="194"/>
        <end position="289"/>
    </location>
</feature>
<evidence type="ECO:0000256" key="7">
    <source>
        <dbReference type="SAM" id="Phobius"/>
    </source>
</evidence>
<feature type="domain" description="Concentrative nucleoside transporter N-terminal" evidence="8">
    <location>
        <begin position="8"/>
        <end position="81"/>
    </location>
</feature>
<evidence type="ECO:0000259" key="9">
    <source>
        <dbReference type="Pfam" id="PF07662"/>
    </source>
</evidence>
<dbReference type="Pfam" id="PF07670">
    <property type="entry name" value="Gate"/>
    <property type="match status" value="1"/>
</dbReference>
<keyword evidence="12" id="KW-1185">Reference proteome</keyword>
<evidence type="ECO:0000259" key="10">
    <source>
        <dbReference type="Pfam" id="PF07670"/>
    </source>
</evidence>
<accession>A0A4R2F8V5</accession>
<feature type="transmembrane region" description="Helical" evidence="7">
    <location>
        <begin position="86"/>
        <end position="111"/>
    </location>
</feature>
<comment type="subcellular location">
    <subcellularLocation>
        <location evidence="1">Cell membrane</location>
        <topology evidence="1">Multi-pass membrane protein</topology>
    </subcellularLocation>
</comment>
<dbReference type="GO" id="GO:0005886">
    <property type="term" value="C:plasma membrane"/>
    <property type="evidence" value="ECO:0007669"/>
    <property type="project" value="UniProtKB-SubCell"/>
</dbReference>
<dbReference type="InterPro" id="IPR011642">
    <property type="entry name" value="Gate_dom"/>
</dbReference>
<sequence>MSIVMSLVGLFFLLFIGFLFSNNKKAINLRTVGGAFLIQAAFGGFVLYVPVGKDILKGVSDAVYSVIDKANDGIRFLFGDLANFKVGFIFVIHVLPVIVFFSSLIAVLYHLGIMQWVIRLLGGALQKALGTSRTESMSATANIFVGQTEAPLVVRPFIPTMTQSELFAIMVGGMASIAGSVMAGYAQMGVPMEYLVAASFMAAPGGLLMAKLMHPETEAPHDDIVALPDDPDKPANVLDAAASGASAGMQLALNVGAMLLAFIGLIALINSIIGGIGGWFGYGNAALATAFDALKTAAAATPELQAAFNSSVQALAEQAHVAVTALTITDIDRQLVIEQFSKLQQPELATATKAVVDSAAAKISLEMILGYLFMPLAWMIGVPWKEAMLAGSFIGQKIVVNEFVAYSNFAPYLKDLAEGGKLVAETGMVMTDKTKAIVSFALCGFANLSSIAILLGGLGGMAPNRRHELAKLGMRAVIAGSLANLMSATLAGLFVALS</sequence>
<feature type="transmembrane region" description="Helical" evidence="7">
    <location>
        <begin position="436"/>
        <end position="456"/>
    </location>
</feature>
<dbReference type="GO" id="GO:0015293">
    <property type="term" value="F:symporter activity"/>
    <property type="evidence" value="ECO:0007669"/>
    <property type="project" value="TreeGrafter"/>
</dbReference>
<dbReference type="EMBL" id="SLWF01000023">
    <property type="protein sequence ID" value="TCN81530.1"/>
    <property type="molecule type" value="Genomic_DNA"/>
</dbReference>
<name>A0A4R2F8V5_9GAMM</name>
<comment type="similarity">
    <text evidence="2">Belongs to the concentrative nucleoside transporter (CNT) (TC 2.A.41) family.</text>
</comment>
<feature type="transmembrane region" description="Helical" evidence="7">
    <location>
        <begin position="363"/>
        <end position="384"/>
    </location>
</feature>
<dbReference type="GO" id="GO:0005337">
    <property type="term" value="F:nucleoside transmembrane transporter activity"/>
    <property type="evidence" value="ECO:0007669"/>
    <property type="project" value="InterPro"/>
</dbReference>
<organism evidence="11 12">
    <name type="scientific">Shewanella fodinae</name>
    <dbReference type="NCBI Taxonomy" id="552357"/>
    <lineage>
        <taxon>Bacteria</taxon>
        <taxon>Pseudomonadati</taxon>
        <taxon>Pseudomonadota</taxon>
        <taxon>Gammaproteobacteria</taxon>
        <taxon>Alteromonadales</taxon>
        <taxon>Shewanellaceae</taxon>
        <taxon>Shewanella</taxon>
    </lineage>
</organism>
<evidence type="ECO:0000313" key="11">
    <source>
        <dbReference type="EMBL" id="TCN81530.1"/>
    </source>
</evidence>
<reference evidence="11 12" key="1">
    <citation type="submission" date="2019-03" db="EMBL/GenBank/DDBJ databases">
        <title>Freshwater and sediment microbial communities from various areas in North America, analyzing microbe dynamics in response to fracking.</title>
        <authorList>
            <person name="Lamendella R."/>
        </authorList>
    </citation>
    <scope>NUCLEOTIDE SEQUENCE [LARGE SCALE GENOMIC DNA]</scope>
    <source>
        <strain evidence="11 12">74A</strain>
    </source>
</reference>
<evidence type="ECO:0000256" key="3">
    <source>
        <dbReference type="ARBA" id="ARBA00022475"/>
    </source>
</evidence>
<dbReference type="Pfam" id="PF07662">
    <property type="entry name" value="Nucleos_tra2_C"/>
    <property type="match status" value="2"/>
</dbReference>
<keyword evidence="4 7" id="KW-0812">Transmembrane</keyword>
<dbReference type="OrthoDB" id="9766455at2"/>
<feature type="transmembrane region" description="Helical" evidence="7">
    <location>
        <begin position="476"/>
        <end position="497"/>
    </location>
</feature>
<feature type="transmembrane region" description="Helical" evidence="7">
    <location>
        <begin position="166"/>
        <end position="186"/>
    </location>
</feature>
<dbReference type="RefSeq" id="WP_133039762.1">
    <property type="nucleotide sequence ID" value="NZ_SLWF01000023.1"/>
</dbReference>
<feature type="transmembrane region" description="Helical" evidence="7">
    <location>
        <begin position="34"/>
        <end position="51"/>
    </location>
</feature>
<dbReference type="InterPro" id="IPR002668">
    <property type="entry name" value="CNT_N_dom"/>
</dbReference>
<dbReference type="InterPro" id="IPR011657">
    <property type="entry name" value="CNT_C_dom"/>
</dbReference>
<evidence type="ECO:0000256" key="5">
    <source>
        <dbReference type="ARBA" id="ARBA00022989"/>
    </source>
</evidence>
<dbReference type="Proteomes" id="UP000294832">
    <property type="component" value="Unassembled WGS sequence"/>
</dbReference>
<feature type="domain" description="Concentrative nucleoside transporter C-terminal" evidence="9">
    <location>
        <begin position="358"/>
        <end position="492"/>
    </location>
</feature>
<evidence type="ECO:0000256" key="4">
    <source>
        <dbReference type="ARBA" id="ARBA00022692"/>
    </source>
</evidence>